<reference evidence="1" key="2">
    <citation type="journal article" date="2015" name="Fish Shellfish Immunol.">
        <title>Early steps in the European eel (Anguilla anguilla)-Vibrio vulnificus interaction in the gills: Role of the RtxA13 toxin.</title>
        <authorList>
            <person name="Callol A."/>
            <person name="Pajuelo D."/>
            <person name="Ebbesson L."/>
            <person name="Teles M."/>
            <person name="MacKenzie S."/>
            <person name="Amaro C."/>
        </authorList>
    </citation>
    <scope>NUCLEOTIDE SEQUENCE</scope>
</reference>
<reference evidence="1" key="1">
    <citation type="submission" date="2014-11" db="EMBL/GenBank/DDBJ databases">
        <authorList>
            <person name="Amaro Gonzalez C."/>
        </authorList>
    </citation>
    <scope>NUCLEOTIDE SEQUENCE</scope>
</reference>
<accession>A0A0E9V9L6</accession>
<dbReference type="EMBL" id="GBXM01034674">
    <property type="protein sequence ID" value="JAH73903.1"/>
    <property type="molecule type" value="Transcribed_RNA"/>
</dbReference>
<dbReference type="AlphaFoldDB" id="A0A0E9V9L6"/>
<proteinExistence type="predicted"/>
<sequence>MKVHFSTSLLKQVLLAFSLGSSAIALEQLLDKLTCILE</sequence>
<organism evidence="1">
    <name type="scientific">Anguilla anguilla</name>
    <name type="common">European freshwater eel</name>
    <name type="synonym">Muraena anguilla</name>
    <dbReference type="NCBI Taxonomy" id="7936"/>
    <lineage>
        <taxon>Eukaryota</taxon>
        <taxon>Metazoa</taxon>
        <taxon>Chordata</taxon>
        <taxon>Craniata</taxon>
        <taxon>Vertebrata</taxon>
        <taxon>Euteleostomi</taxon>
        <taxon>Actinopterygii</taxon>
        <taxon>Neopterygii</taxon>
        <taxon>Teleostei</taxon>
        <taxon>Anguilliformes</taxon>
        <taxon>Anguillidae</taxon>
        <taxon>Anguilla</taxon>
    </lineage>
</organism>
<name>A0A0E9V9L6_ANGAN</name>
<evidence type="ECO:0000313" key="1">
    <source>
        <dbReference type="EMBL" id="JAH73903.1"/>
    </source>
</evidence>
<protein>
    <submittedName>
        <fullName evidence="1">Uncharacterized protein</fullName>
    </submittedName>
</protein>